<dbReference type="Proteomes" id="UP000183832">
    <property type="component" value="Unassembled WGS sequence"/>
</dbReference>
<accession>A0A1J1HK75</accession>
<reference evidence="1 2" key="1">
    <citation type="submission" date="2015-04" db="EMBL/GenBank/DDBJ databases">
        <authorList>
            <person name="Syromyatnikov M.Y."/>
            <person name="Popov V.N."/>
        </authorList>
    </citation>
    <scope>NUCLEOTIDE SEQUENCE [LARGE SCALE GENOMIC DNA]</scope>
</reference>
<sequence>MENKTRLRLLQNECDLPIYHIKCPMVLNTKKVVLSQHGLQNEQKKKQYEAKRCCKVITKPCKLPLNPI</sequence>
<evidence type="ECO:0000313" key="1">
    <source>
        <dbReference type="EMBL" id="CRK87946.1"/>
    </source>
</evidence>
<gene>
    <name evidence="1" type="ORF">CLUMA_CG001732</name>
</gene>
<evidence type="ECO:0000313" key="2">
    <source>
        <dbReference type="Proteomes" id="UP000183832"/>
    </source>
</evidence>
<name>A0A1J1HK75_9DIPT</name>
<protein>
    <submittedName>
        <fullName evidence="1">CLUMA_CG001732, isoform A</fullName>
    </submittedName>
</protein>
<dbReference type="EMBL" id="CVRI01000006">
    <property type="protein sequence ID" value="CRK87946.1"/>
    <property type="molecule type" value="Genomic_DNA"/>
</dbReference>
<proteinExistence type="predicted"/>
<dbReference type="AlphaFoldDB" id="A0A1J1HK75"/>
<keyword evidence="2" id="KW-1185">Reference proteome</keyword>
<organism evidence="1 2">
    <name type="scientific">Clunio marinus</name>
    <dbReference type="NCBI Taxonomy" id="568069"/>
    <lineage>
        <taxon>Eukaryota</taxon>
        <taxon>Metazoa</taxon>
        <taxon>Ecdysozoa</taxon>
        <taxon>Arthropoda</taxon>
        <taxon>Hexapoda</taxon>
        <taxon>Insecta</taxon>
        <taxon>Pterygota</taxon>
        <taxon>Neoptera</taxon>
        <taxon>Endopterygota</taxon>
        <taxon>Diptera</taxon>
        <taxon>Nematocera</taxon>
        <taxon>Chironomoidea</taxon>
        <taxon>Chironomidae</taxon>
        <taxon>Clunio</taxon>
    </lineage>
</organism>